<proteinExistence type="predicted"/>
<dbReference type="RefSeq" id="YP_009097848.1">
    <property type="nucleotide sequence ID" value="NC_025414.1"/>
</dbReference>
<accession>A0A076YK67</accession>
<reference evidence="1 2" key="1">
    <citation type="submission" date="2014-07" db="EMBL/GenBank/DDBJ databases">
        <title>Complete Genome of Citrobacter freundii Myophage Miller.</title>
        <authorList>
            <person name="Hwang K."/>
            <person name="Luna A.J."/>
            <person name="Hernandez A.C."/>
            <person name="Everett G.F.K."/>
        </authorList>
    </citation>
    <scope>NUCLEOTIDE SEQUENCE [LARGE SCALE GENOMIC DNA]</scope>
</reference>
<dbReference type="EMBL" id="KM236237">
    <property type="protein sequence ID" value="AIK68182.1"/>
    <property type="molecule type" value="Genomic_DNA"/>
</dbReference>
<protein>
    <submittedName>
        <fullName evidence="1">Uncharacterized protein</fullName>
    </submittedName>
</protein>
<gene>
    <name evidence="1" type="ORF">CPTMiller_00246</name>
</gene>
<sequence>MSVAGFNIRANDNGSVIFYNNQPLVARKGLFCKLVGYGFKLEEVDNATLKEIVRIAYLLKDKKDEHKAVAMLEKLGETHCFIINRGYKYDTIALFEKGLCEL</sequence>
<name>A0A076YK67_9CAUD</name>
<evidence type="ECO:0000313" key="2">
    <source>
        <dbReference type="Proteomes" id="UP000201263"/>
    </source>
</evidence>
<dbReference type="GeneID" id="22113718"/>
<keyword evidence="2" id="KW-1185">Reference proteome</keyword>
<dbReference type="Proteomes" id="UP000201263">
    <property type="component" value="Segment"/>
</dbReference>
<evidence type="ECO:0000313" key="1">
    <source>
        <dbReference type="EMBL" id="AIK68182.1"/>
    </source>
</evidence>
<organism evidence="1 2">
    <name type="scientific">Citrobacter phage Miller</name>
    <dbReference type="NCBI Taxonomy" id="1527524"/>
    <lineage>
        <taxon>Viruses</taxon>
        <taxon>Duplodnaviria</taxon>
        <taxon>Heunggongvirae</taxon>
        <taxon>Uroviricota</taxon>
        <taxon>Caudoviricetes</taxon>
        <taxon>Pantevenvirales</taxon>
        <taxon>Straboviridae</taxon>
        <taxon>Pseudotevenvirus</taxon>
        <taxon>Pseudotevenvirus miller</taxon>
    </lineage>
</organism>
<dbReference type="KEGG" id="vg:22113718"/>